<evidence type="ECO:0000256" key="7">
    <source>
        <dbReference type="ARBA" id="ARBA00022679"/>
    </source>
</evidence>
<dbReference type="Pfam" id="PF05724">
    <property type="entry name" value="TPMT"/>
    <property type="match status" value="1"/>
</dbReference>
<evidence type="ECO:0000256" key="3">
    <source>
        <dbReference type="ARBA" id="ARBA00008145"/>
    </source>
</evidence>
<sequence length="240" mass="27922">MTEANDDQQCQYSPKIIDQSYWNDRWLSGKIGFNRLTINKHFDKHILSKISNIDQQQCVLFPLCGKTVDMKAVLSAGHRVIGIEYVQLGVEAFFEETNIAHEILTDEENKCQIYQGIDRPVTIYCADFLTFNQPLPPIDWIFDRGGFVAVNVSEREQYRDRLLEVMTPKHTRLYLLASCYDESDFHGPPHCVSPEDIDRLFGESCSTKLVEAIDTTIEFNQHNNQKLRRMEEHLHLIIRK</sequence>
<evidence type="ECO:0000256" key="4">
    <source>
        <dbReference type="ARBA" id="ARBA00011905"/>
    </source>
</evidence>
<keyword evidence="7" id="KW-0808">Transferase</keyword>
<dbReference type="PANTHER" id="PTHR10259">
    <property type="entry name" value="THIOPURINE S-METHYLTRANSFERASE"/>
    <property type="match status" value="1"/>
</dbReference>
<keyword evidence="5" id="KW-0963">Cytoplasm</keyword>
<dbReference type="Proteomes" id="UP000663828">
    <property type="component" value="Unassembled WGS sequence"/>
</dbReference>
<keyword evidence="6" id="KW-0489">Methyltransferase</keyword>
<gene>
    <name evidence="10" type="ORF">EDS130_LOCUS23620</name>
    <name evidence="9" type="ORF">XAT740_LOCUS21664</name>
</gene>
<dbReference type="EMBL" id="CAJNOJ010000130">
    <property type="protein sequence ID" value="CAF1169744.1"/>
    <property type="molecule type" value="Genomic_DNA"/>
</dbReference>
<accession>A0A814TMH9</accession>
<dbReference type="GO" id="GO:0008119">
    <property type="term" value="F:thiopurine S-methyltransferase activity"/>
    <property type="evidence" value="ECO:0007669"/>
    <property type="project" value="UniProtKB-EC"/>
</dbReference>
<evidence type="ECO:0000313" key="10">
    <source>
        <dbReference type="EMBL" id="CAF1169744.1"/>
    </source>
</evidence>
<reference evidence="9" key="1">
    <citation type="submission" date="2021-02" db="EMBL/GenBank/DDBJ databases">
        <authorList>
            <person name="Nowell W R."/>
        </authorList>
    </citation>
    <scope>NUCLEOTIDE SEQUENCE</scope>
</reference>
<dbReference type="OrthoDB" id="276151at2759"/>
<keyword evidence="11" id="KW-1185">Reference proteome</keyword>
<evidence type="ECO:0000256" key="2">
    <source>
        <dbReference type="ARBA" id="ARBA00004496"/>
    </source>
</evidence>
<dbReference type="AlphaFoldDB" id="A0A814TMH9"/>
<dbReference type="InterPro" id="IPR008854">
    <property type="entry name" value="TPMT"/>
</dbReference>
<evidence type="ECO:0000256" key="5">
    <source>
        <dbReference type="ARBA" id="ARBA00022490"/>
    </source>
</evidence>
<protein>
    <recommendedName>
        <fullName evidence="4">thiopurine S-methyltransferase</fullName>
        <ecNumber evidence="4">2.1.1.67</ecNumber>
    </recommendedName>
</protein>
<comment type="catalytic activity">
    <reaction evidence="1">
        <text>S-adenosyl-L-methionine + a thiopurine = S-adenosyl-L-homocysteine + a thiopurine S-methylether.</text>
        <dbReference type="EC" id="2.1.1.67"/>
    </reaction>
</comment>
<comment type="similarity">
    <text evidence="3">Belongs to the class I-like SAM-binding methyltransferase superfamily. TPMT family.</text>
</comment>
<proteinExistence type="inferred from homology"/>
<dbReference type="PANTHER" id="PTHR10259:SF11">
    <property type="entry name" value="THIOPURINE S-METHYLTRANSFERASE"/>
    <property type="match status" value="1"/>
</dbReference>
<dbReference type="Proteomes" id="UP000663852">
    <property type="component" value="Unassembled WGS sequence"/>
</dbReference>
<evidence type="ECO:0000256" key="1">
    <source>
        <dbReference type="ARBA" id="ARBA00000903"/>
    </source>
</evidence>
<dbReference type="SUPFAM" id="SSF53335">
    <property type="entry name" value="S-adenosyl-L-methionine-dependent methyltransferases"/>
    <property type="match status" value="1"/>
</dbReference>
<comment type="caution">
    <text evidence="9">The sequence shown here is derived from an EMBL/GenBank/DDBJ whole genome shotgun (WGS) entry which is preliminary data.</text>
</comment>
<evidence type="ECO:0000256" key="6">
    <source>
        <dbReference type="ARBA" id="ARBA00022603"/>
    </source>
</evidence>
<evidence type="ECO:0000313" key="9">
    <source>
        <dbReference type="EMBL" id="CAF1164345.1"/>
    </source>
</evidence>
<evidence type="ECO:0000313" key="11">
    <source>
        <dbReference type="Proteomes" id="UP000663828"/>
    </source>
</evidence>
<organism evidence="9 11">
    <name type="scientific">Adineta ricciae</name>
    <name type="common">Rotifer</name>
    <dbReference type="NCBI Taxonomy" id="249248"/>
    <lineage>
        <taxon>Eukaryota</taxon>
        <taxon>Metazoa</taxon>
        <taxon>Spiralia</taxon>
        <taxon>Gnathifera</taxon>
        <taxon>Rotifera</taxon>
        <taxon>Eurotatoria</taxon>
        <taxon>Bdelloidea</taxon>
        <taxon>Adinetida</taxon>
        <taxon>Adinetidae</taxon>
        <taxon>Adineta</taxon>
    </lineage>
</organism>
<dbReference type="GO" id="GO:0005737">
    <property type="term" value="C:cytoplasm"/>
    <property type="evidence" value="ECO:0007669"/>
    <property type="project" value="UniProtKB-SubCell"/>
</dbReference>
<comment type="subcellular location">
    <subcellularLocation>
        <location evidence="2">Cytoplasm</location>
    </subcellularLocation>
</comment>
<dbReference type="GO" id="GO:0032259">
    <property type="term" value="P:methylation"/>
    <property type="evidence" value="ECO:0007669"/>
    <property type="project" value="UniProtKB-KW"/>
</dbReference>
<keyword evidence="8" id="KW-0949">S-adenosyl-L-methionine</keyword>
<dbReference type="PROSITE" id="PS51585">
    <property type="entry name" value="SAM_MT_TPMT"/>
    <property type="match status" value="1"/>
</dbReference>
<name>A0A814TMH9_ADIRI</name>
<dbReference type="EC" id="2.1.1.67" evidence="4"/>
<dbReference type="Gene3D" id="3.40.50.150">
    <property type="entry name" value="Vaccinia Virus protein VP39"/>
    <property type="match status" value="1"/>
</dbReference>
<evidence type="ECO:0000256" key="8">
    <source>
        <dbReference type="ARBA" id="ARBA00022691"/>
    </source>
</evidence>
<dbReference type="EMBL" id="CAJNOR010001561">
    <property type="protein sequence ID" value="CAF1164345.1"/>
    <property type="molecule type" value="Genomic_DNA"/>
</dbReference>
<dbReference type="InterPro" id="IPR029063">
    <property type="entry name" value="SAM-dependent_MTases_sf"/>
</dbReference>
<dbReference type="FunFam" id="3.40.50.150:FF:000101">
    <property type="entry name" value="Thiopurine S-methyltransferase"/>
    <property type="match status" value="1"/>
</dbReference>